<evidence type="ECO:0000259" key="3">
    <source>
        <dbReference type="Pfam" id="PF00857"/>
    </source>
</evidence>
<feature type="domain" description="Isochorismatase-like" evidence="3">
    <location>
        <begin position="4"/>
        <end position="173"/>
    </location>
</feature>
<gene>
    <name evidence="4" type="ORF">AKG39_12640</name>
</gene>
<sequence>MKKILLVIDYQNDFVTGPLGFQKAVDLEDDIAQKIREYRRNGDEIAYTLDTLPKEYANNQEECSELPLSDCTKETEGWLLYGKIATLCDETDHYFEKNAYGSLELADFLANHKYDSVEVAGVISNICVFSNAVLSKVALPKAEIVVDASCTASNDDQLNEEALNVMESLKIKVTNRRYSNKK</sequence>
<accession>A0A0L6U0H9</accession>
<dbReference type="AlphaFoldDB" id="A0A0L6U0H9"/>
<keyword evidence="2" id="KW-0378">Hydrolase</keyword>
<dbReference type="Pfam" id="PF00857">
    <property type="entry name" value="Isochorismatase"/>
    <property type="match status" value="1"/>
</dbReference>
<dbReference type="PANTHER" id="PTHR43540">
    <property type="entry name" value="PEROXYUREIDOACRYLATE/UREIDOACRYLATE AMIDOHYDROLASE-RELATED"/>
    <property type="match status" value="1"/>
</dbReference>
<dbReference type="EMBL" id="LGYO01000032">
    <property type="protein sequence ID" value="KNZ41325.1"/>
    <property type="molecule type" value="Genomic_DNA"/>
</dbReference>
<reference evidence="5" key="1">
    <citation type="submission" date="2015-07" db="EMBL/GenBank/DDBJ databases">
        <title>Draft genome sequence of Acetobacterium bakii DSM 8293, a potential psychrophilic chemical producer through syngas fermentation.</title>
        <authorList>
            <person name="Song Y."/>
            <person name="Hwang S."/>
            <person name="Cho B.-K."/>
        </authorList>
    </citation>
    <scope>NUCLEOTIDE SEQUENCE [LARGE SCALE GENOMIC DNA]</scope>
    <source>
        <strain evidence="5">DSM 8239</strain>
    </source>
</reference>
<dbReference type="OrthoDB" id="9796485at2"/>
<name>A0A0L6U0H9_9FIRM</name>
<evidence type="ECO:0000313" key="5">
    <source>
        <dbReference type="Proteomes" id="UP000036873"/>
    </source>
</evidence>
<dbReference type="PANTHER" id="PTHR43540:SF6">
    <property type="entry name" value="ISOCHORISMATASE-LIKE DOMAIN-CONTAINING PROTEIN"/>
    <property type="match status" value="1"/>
</dbReference>
<comment type="similarity">
    <text evidence="1">Belongs to the isochorismatase family.</text>
</comment>
<keyword evidence="5" id="KW-1185">Reference proteome</keyword>
<comment type="caution">
    <text evidence="4">The sequence shown here is derived from an EMBL/GenBank/DDBJ whole genome shotgun (WGS) entry which is preliminary data.</text>
</comment>
<evidence type="ECO:0000256" key="2">
    <source>
        <dbReference type="ARBA" id="ARBA00022801"/>
    </source>
</evidence>
<evidence type="ECO:0000313" key="4">
    <source>
        <dbReference type="EMBL" id="KNZ41325.1"/>
    </source>
</evidence>
<dbReference type="Gene3D" id="3.40.50.850">
    <property type="entry name" value="Isochorismatase-like"/>
    <property type="match status" value="1"/>
</dbReference>
<dbReference type="InterPro" id="IPR050272">
    <property type="entry name" value="Isochorismatase-like_hydrls"/>
</dbReference>
<protein>
    <submittedName>
        <fullName evidence="4">Isochorismatase</fullName>
    </submittedName>
</protein>
<dbReference type="Proteomes" id="UP000036873">
    <property type="component" value="Unassembled WGS sequence"/>
</dbReference>
<dbReference type="SUPFAM" id="SSF52499">
    <property type="entry name" value="Isochorismatase-like hydrolases"/>
    <property type="match status" value="1"/>
</dbReference>
<dbReference type="STRING" id="52689.AKG39_12640"/>
<dbReference type="RefSeq" id="WP_050740764.1">
    <property type="nucleotide sequence ID" value="NZ_LGYO01000032.1"/>
</dbReference>
<evidence type="ECO:0000256" key="1">
    <source>
        <dbReference type="ARBA" id="ARBA00006336"/>
    </source>
</evidence>
<dbReference type="GO" id="GO:0016787">
    <property type="term" value="F:hydrolase activity"/>
    <property type="evidence" value="ECO:0007669"/>
    <property type="project" value="UniProtKB-KW"/>
</dbReference>
<dbReference type="CDD" id="cd00431">
    <property type="entry name" value="cysteine_hydrolases"/>
    <property type="match status" value="1"/>
</dbReference>
<dbReference type="InterPro" id="IPR036380">
    <property type="entry name" value="Isochorismatase-like_sf"/>
</dbReference>
<dbReference type="InterPro" id="IPR000868">
    <property type="entry name" value="Isochorismatase-like_dom"/>
</dbReference>
<organism evidence="4 5">
    <name type="scientific">Acetobacterium bakii</name>
    <dbReference type="NCBI Taxonomy" id="52689"/>
    <lineage>
        <taxon>Bacteria</taxon>
        <taxon>Bacillati</taxon>
        <taxon>Bacillota</taxon>
        <taxon>Clostridia</taxon>
        <taxon>Eubacteriales</taxon>
        <taxon>Eubacteriaceae</taxon>
        <taxon>Acetobacterium</taxon>
    </lineage>
</organism>
<proteinExistence type="inferred from homology"/>